<evidence type="ECO:0000256" key="1">
    <source>
        <dbReference type="ARBA" id="ARBA00022988"/>
    </source>
</evidence>
<comment type="subcellular location">
    <subcellularLocation>
        <location evidence="3">Cytoplasm</location>
    </subcellularLocation>
</comment>
<comment type="function">
    <text evidence="3">Required for maturation of urease via the functional incorporation of the urease nickel metallocenter.</text>
</comment>
<keyword evidence="5" id="KW-1185">Reference proteome</keyword>
<protein>
    <recommendedName>
        <fullName evidence="3">Urease accessory protein UreF</fullName>
    </recommendedName>
</protein>
<dbReference type="KEGG" id="chih:GWR21_22845"/>
<keyword evidence="2 3" id="KW-0143">Chaperone</keyword>
<dbReference type="Proteomes" id="UP000476411">
    <property type="component" value="Chromosome"/>
</dbReference>
<dbReference type="InterPro" id="IPR038277">
    <property type="entry name" value="UreF_sf"/>
</dbReference>
<dbReference type="AlphaFoldDB" id="A0A6B9ZQX0"/>
<accession>A0A6B9ZQX0</accession>
<proteinExistence type="inferred from homology"/>
<evidence type="ECO:0000313" key="4">
    <source>
        <dbReference type="EMBL" id="QHS64073.1"/>
    </source>
</evidence>
<dbReference type="PANTHER" id="PTHR33620">
    <property type="entry name" value="UREASE ACCESSORY PROTEIN F"/>
    <property type="match status" value="1"/>
</dbReference>
<gene>
    <name evidence="3" type="primary">ureF</name>
    <name evidence="4" type="ORF">GWR21_22845</name>
</gene>
<name>A0A6B9ZQX0_9BACT</name>
<keyword evidence="3" id="KW-0963">Cytoplasm</keyword>
<dbReference type="PIRSF" id="PIRSF009467">
    <property type="entry name" value="Ureas_acces_UreF"/>
    <property type="match status" value="1"/>
</dbReference>
<keyword evidence="1 3" id="KW-0996">Nickel insertion</keyword>
<evidence type="ECO:0000256" key="2">
    <source>
        <dbReference type="ARBA" id="ARBA00023186"/>
    </source>
</evidence>
<dbReference type="Pfam" id="PF01730">
    <property type="entry name" value="UreF"/>
    <property type="match status" value="1"/>
</dbReference>
<dbReference type="GO" id="GO:0005737">
    <property type="term" value="C:cytoplasm"/>
    <property type="evidence" value="ECO:0007669"/>
    <property type="project" value="UniProtKB-SubCell"/>
</dbReference>
<evidence type="ECO:0000256" key="3">
    <source>
        <dbReference type="HAMAP-Rule" id="MF_01385"/>
    </source>
</evidence>
<organism evidence="4 5">
    <name type="scientific">Chitinophaga agri</name>
    <dbReference type="NCBI Taxonomy" id="2703787"/>
    <lineage>
        <taxon>Bacteria</taxon>
        <taxon>Pseudomonadati</taxon>
        <taxon>Bacteroidota</taxon>
        <taxon>Chitinophagia</taxon>
        <taxon>Chitinophagales</taxon>
        <taxon>Chitinophagaceae</taxon>
        <taxon>Chitinophaga</taxon>
    </lineage>
</organism>
<comment type="similarity">
    <text evidence="3">Belongs to the UreF family.</text>
</comment>
<dbReference type="EMBL" id="CP048113">
    <property type="protein sequence ID" value="QHS64073.1"/>
    <property type="molecule type" value="Genomic_DNA"/>
</dbReference>
<dbReference type="PANTHER" id="PTHR33620:SF1">
    <property type="entry name" value="UREASE ACCESSORY PROTEIN F"/>
    <property type="match status" value="1"/>
</dbReference>
<sequence length="229" mass="25054">MMHNWLPYLLHLSDPTLPIGAYTHSGGLETYVQQGVIKDGVSAAAFIRNTLEHNLPYNDALFAALAYQATVADDVSLLVALDQECTALKSPQELRMASQKLGIRLLKLFSPLAQYPTGEKYMQQIKAGSATGHYCLAFGIYAALSGIPLTEALTAFYYNAATGMVTTSVKLVPLGQQLGQQILFELLSQLPALVTRTLTIPRDMAGRCSFGADISSMQHERLYSRLYMS</sequence>
<reference evidence="4 5" key="1">
    <citation type="submission" date="2020-01" db="EMBL/GenBank/DDBJ databases">
        <title>Complete genome sequence of Chitinophaga sp. H33E-04 isolated from quinoa roots.</title>
        <authorList>
            <person name="Weon H.-Y."/>
            <person name="Lee S.A."/>
        </authorList>
    </citation>
    <scope>NUCLEOTIDE SEQUENCE [LARGE SCALE GENOMIC DNA]</scope>
    <source>
        <strain evidence="4 5">H33E-04</strain>
    </source>
</reference>
<evidence type="ECO:0000313" key="5">
    <source>
        <dbReference type="Proteomes" id="UP000476411"/>
    </source>
</evidence>
<dbReference type="GO" id="GO:0016151">
    <property type="term" value="F:nickel cation binding"/>
    <property type="evidence" value="ECO:0007669"/>
    <property type="project" value="UniProtKB-UniRule"/>
</dbReference>
<dbReference type="Gene3D" id="1.10.4190.10">
    <property type="entry name" value="Urease accessory protein UreF"/>
    <property type="match status" value="1"/>
</dbReference>
<dbReference type="HAMAP" id="MF_01385">
    <property type="entry name" value="UreF"/>
    <property type="match status" value="1"/>
</dbReference>
<dbReference type="InterPro" id="IPR002639">
    <property type="entry name" value="UreF"/>
</dbReference>
<comment type="subunit">
    <text evidence="3">UreD, UreF and UreG form a complex that acts as a GTP-hydrolysis-dependent molecular chaperone, activating the urease apoprotein by helping to assemble the nickel containing metallocenter of UreC. The UreE protein probably delivers the nickel.</text>
</comment>